<dbReference type="InterPro" id="IPR022956">
    <property type="entry name" value="Beta_hexosaminidase_bac"/>
</dbReference>
<dbReference type="GO" id="GO:0005975">
    <property type="term" value="P:carbohydrate metabolic process"/>
    <property type="evidence" value="ECO:0007669"/>
    <property type="project" value="InterPro"/>
</dbReference>
<dbReference type="GO" id="GO:0071555">
    <property type="term" value="P:cell wall organization"/>
    <property type="evidence" value="ECO:0007669"/>
    <property type="project" value="UniProtKB-KW"/>
</dbReference>
<keyword evidence="8 11" id="KW-0131">Cell cycle</keyword>
<keyword evidence="5 11" id="KW-0133">Cell shape</keyword>
<evidence type="ECO:0000256" key="7">
    <source>
        <dbReference type="ARBA" id="ARBA00023295"/>
    </source>
</evidence>
<dbReference type="Proteomes" id="UP000243924">
    <property type="component" value="Chromosome I"/>
</dbReference>
<dbReference type="UniPathway" id="UPA00544"/>
<evidence type="ECO:0000256" key="2">
    <source>
        <dbReference type="ARBA" id="ARBA00022490"/>
    </source>
</evidence>
<dbReference type="InterPro" id="IPR050226">
    <property type="entry name" value="NagZ_Beta-hexosaminidase"/>
</dbReference>
<evidence type="ECO:0000313" key="13">
    <source>
        <dbReference type="EMBL" id="SDT99593.1"/>
    </source>
</evidence>
<feature type="active site" description="Nucleophile" evidence="11">
    <location>
        <position position="251"/>
    </location>
</feature>
<evidence type="ECO:0000259" key="12">
    <source>
        <dbReference type="Pfam" id="PF00933"/>
    </source>
</evidence>
<gene>
    <name evidence="11" type="primary">nagZ</name>
    <name evidence="13" type="ORF">SAMN05216210_1107</name>
</gene>
<dbReference type="FunFam" id="3.20.20.300:FF:000001">
    <property type="entry name" value="Beta-hexosaminidase"/>
    <property type="match status" value="1"/>
</dbReference>
<dbReference type="GO" id="GO:0005737">
    <property type="term" value="C:cytoplasm"/>
    <property type="evidence" value="ECO:0007669"/>
    <property type="project" value="UniProtKB-SubCell"/>
</dbReference>
<comment type="pathway">
    <text evidence="10 11">Cell wall biogenesis; peptidoglycan recycling.</text>
</comment>
<feature type="domain" description="Glycoside hydrolase family 3 N-terminal" evidence="12">
    <location>
        <begin position="23"/>
        <end position="304"/>
    </location>
</feature>
<keyword evidence="14" id="KW-1185">Reference proteome</keyword>
<feature type="binding site" evidence="11">
    <location>
        <begin position="168"/>
        <end position="169"/>
    </location>
    <ligand>
        <name>substrate</name>
    </ligand>
</feature>
<feature type="binding site" evidence="11">
    <location>
        <position position="138"/>
    </location>
    <ligand>
        <name>substrate</name>
    </ligand>
</feature>
<dbReference type="NCBIfam" id="NF003740">
    <property type="entry name" value="PRK05337.1"/>
    <property type="match status" value="1"/>
</dbReference>
<dbReference type="GO" id="GO:0051301">
    <property type="term" value="P:cell division"/>
    <property type="evidence" value="ECO:0007669"/>
    <property type="project" value="UniProtKB-KW"/>
</dbReference>
<keyword evidence="3 11" id="KW-0132">Cell division</keyword>
<comment type="function">
    <text evidence="11">Plays a role in peptidoglycan recycling by cleaving the terminal beta-1,4-linked N-acetylglucosamine (GlcNAc) from peptide-linked peptidoglycan fragments, giving rise to free GlcNAc, anhydro-N-acetylmuramic acid and anhydro-N-acetylmuramic acid-linked peptides.</text>
</comment>
<keyword evidence="6 11" id="KW-0573">Peptidoglycan synthesis</keyword>
<dbReference type="GO" id="GO:0009254">
    <property type="term" value="P:peptidoglycan turnover"/>
    <property type="evidence" value="ECO:0007669"/>
    <property type="project" value="UniProtKB-UniRule"/>
</dbReference>
<dbReference type="SUPFAM" id="SSF51445">
    <property type="entry name" value="(Trans)glycosidases"/>
    <property type="match status" value="1"/>
</dbReference>
<accession>A0A1H2EX94</accession>
<dbReference type="HAMAP" id="MF_00364">
    <property type="entry name" value="NagZ"/>
    <property type="match status" value="1"/>
</dbReference>
<keyword evidence="2 11" id="KW-0963">Cytoplasm</keyword>
<feature type="binding site" evidence="11">
    <location>
        <position position="68"/>
    </location>
    <ligand>
        <name>substrate</name>
    </ligand>
</feature>
<dbReference type="Pfam" id="PF00933">
    <property type="entry name" value="Glyco_hydro_3"/>
    <property type="match status" value="1"/>
</dbReference>
<evidence type="ECO:0000256" key="11">
    <source>
        <dbReference type="HAMAP-Rule" id="MF_00364"/>
    </source>
</evidence>
<proteinExistence type="inferred from homology"/>
<evidence type="ECO:0000256" key="10">
    <source>
        <dbReference type="ARBA" id="ARBA00037880"/>
    </source>
</evidence>
<evidence type="ECO:0000256" key="6">
    <source>
        <dbReference type="ARBA" id="ARBA00022984"/>
    </source>
</evidence>
<organism evidence="13 14">
    <name type="scientific">Halopseudomonas salegens</name>
    <dbReference type="NCBI Taxonomy" id="1434072"/>
    <lineage>
        <taxon>Bacteria</taxon>
        <taxon>Pseudomonadati</taxon>
        <taxon>Pseudomonadota</taxon>
        <taxon>Gammaproteobacteria</taxon>
        <taxon>Pseudomonadales</taxon>
        <taxon>Pseudomonadaceae</taxon>
        <taxon>Halopseudomonas</taxon>
    </lineage>
</organism>
<evidence type="ECO:0000313" key="14">
    <source>
        <dbReference type="Proteomes" id="UP000243924"/>
    </source>
</evidence>
<comment type="subcellular location">
    <subcellularLocation>
        <location evidence="11">Cytoplasm</location>
    </subcellularLocation>
</comment>
<dbReference type="GO" id="GO:0004563">
    <property type="term" value="F:beta-N-acetylhexosaminidase activity"/>
    <property type="evidence" value="ECO:0007669"/>
    <property type="project" value="UniProtKB-UniRule"/>
</dbReference>
<reference evidence="14" key="1">
    <citation type="submission" date="2016-10" db="EMBL/GenBank/DDBJ databases">
        <authorList>
            <person name="Varghese N."/>
            <person name="Submissions S."/>
        </authorList>
    </citation>
    <scope>NUCLEOTIDE SEQUENCE [LARGE SCALE GENOMIC DNA]</scope>
    <source>
        <strain evidence="14">CECT 8338</strain>
    </source>
</reference>
<dbReference type="Gene3D" id="3.20.20.300">
    <property type="entry name" value="Glycoside hydrolase, family 3, N-terminal domain"/>
    <property type="match status" value="1"/>
</dbReference>
<dbReference type="InterPro" id="IPR036962">
    <property type="entry name" value="Glyco_hydro_3_N_sf"/>
</dbReference>
<dbReference type="AlphaFoldDB" id="A0A1H2EX94"/>
<feature type="site" description="Important for catalytic activity" evidence="11">
    <location>
        <position position="179"/>
    </location>
</feature>
<evidence type="ECO:0000256" key="9">
    <source>
        <dbReference type="ARBA" id="ARBA00023316"/>
    </source>
</evidence>
<name>A0A1H2EX94_9GAMM</name>
<keyword evidence="4 11" id="KW-0378">Hydrolase</keyword>
<protein>
    <recommendedName>
        <fullName evidence="11">Beta-hexosaminidase</fullName>
        <ecNumber evidence="11">3.2.1.52</ecNumber>
    </recommendedName>
    <alternativeName>
        <fullName evidence="11">Beta-N-acetylhexosaminidase</fullName>
    </alternativeName>
    <alternativeName>
        <fullName evidence="11">N-acetyl-beta-glucosaminidase</fullName>
    </alternativeName>
</protein>
<evidence type="ECO:0000256" key="4">
    <source>
        <dbReference type="ARBA" id="ARBA00022801"/>
    </source>
</evidence>
<evidence type="ECO:0000256" key="3">
    <source>
        <dbReference type="ARBA" id="ARBA00022618"/>
    </source>
</evidence>
<dbReference type="STRING" id="1434072.SAMN05216210_1107"/>
<dbReference type="EMBL" id="LT629787">
    <property type="protein sequence ID" value="SDT99593.1"/>
    <property type="molecule type" value="Genomic_DNA"/>
</dbReference>
<feature type="active site" description="Proton donor/acceptor" evidence="11">
    <location>
        <position position="181"/>
    </location>
</feature>
<dbReference type="EC" id="3.2.1.52" evidence="11"/>
<keyword evidence="9 11" id="KW-0961">Cell wall biogenesis/degradation</keyword>
<comment type="catalytic activity">
    <reaction evidence="1 11">
        <text>Hydrolysis of terminal non-reducing N-acetyl-D-hexosamine residues in N-acetyl-beta-D-hexosaminides.</text>
        <dbReference type="EC" id="3.2.1.52"/>
    </reaction>
</comment>
<dbReference type="InterPro" id="IPR001764">
    <property type="entry name" value="Glyco_hydro_3_N"/>
</dbReference>
<sequence length="340" mass="36529">MKPDSPQQAALMMDVEGLWLTPDDRSLLRQPEVGGVILFARNCAHPSQVRELVRSIRQLRPELLLAIDQEGGRVQRLRQGVLRLPALGRIGGSGEQAGILAEAAAWLMATEMLACGIDISFAPVLDLDRGRSQVIGDRSLGAEPSRVTSLASAYIRGLNAAGMAATGKHFPGHGWAEADSHIAIPGDERPLEVIKASDMQPFAALASQLAGIMPAHVIYSAVDSQPAGFSRFWLQQVLRGELGFGGVIFSDDLSMAGAHVVGDITRRIDAAASAGCDMLLVCNERAAAEQALIHMQQQGYVPSVRAQSLSSPVARAADCNYRSQPRWQDAVQLLKTHYLL</sequence>
<dbReference type="PANTHER" id="PTHR30480">
    <property type="entry name" value="BETA-HEXOSAMINIDASE-RELATED"/>
    <property type="match status" value="1"/>
</dbReference>
<dbReference type="InterPro" id="IPR017853">
    <property type="entry name" value="GH"/>
</dbReference>
<dbReference type="PROSITE" id="PS00775">
    <property type="entry name" value="GLYCOSYL_HYDROL_F3"/>
    <property type="match status" value="1"/>
</dbReference>
<dbReference type="GO" id="GO:0009252">
    <property type="term" value="P:peptidoglycan biosynthetic process"/>
    <property type="evidence" value="ECO:0007669"/>
    <property type="project" value="UniProtKB-KW"/>
</dbReference>
<keyword evidence="7 11" id="KW-0326">Glycosidase</keyword>
<evidence type="ECO:0000256" key="1">
    <source>
        <dbReference type="ARBA" id="ARBA00001231"/>
    </source>
</evidence>
<evidence type="ECO:0000256" key="5">
    <source>
        <dbReference type="ARBA" id="ARBA00022960"/>
    </source>
</evidence>
<feature type="binding site" evidence="11">
    <location>
        <position position="76"/>
    </location>
    <ligand>
        <name>substrate</name>
    </ligand>
</feature>
<dbReference type="PANTHER" id="PTHR30480:SF13">
    <property type="entry name" value="BETA-HEXOSAMINIDASE"/>
    <property type="match status" value="1"/>
</dbReference>
<comment type="similarity">
    <text evidence="11">Belongs to the glycosyl hydrolase 3 family. NagZ subfamily.</text>
</comment>
<evidence type="ECO:0000256" key="8">
    <source>
        <dbReference type="ARBA" id="ARBA00023306"/>
    </source>
</evidence>
<dbReference type="InterPro" id="IPR019800">
    <property type="entry name" value="Glyco_hydro_3_AS"/>
</dbReference>
<dbReference type="GO" id="GO:0008360">
    <property type="term" value="P:regulation of cell shape"/>
    <property type="evidence" value="ECO:0007669"/>
    <property type="project" value="UniProtKB-KW"/>
</dbReference>